<feature type="DNA-binding region" description="H-T-H motif" evidence="4">
    <location>
        <begin position="28"/>
        <end position="47"/>
    </location>
</feature>
<name>A0AAW9RC60_9HYPH</name>
<evidence type="ECO:0000256" key="2">
    <source>
        <dbReference type="ARBA" id="ARBA00023125"/>
    </source>
</evidence>
<dbReference type="EMBL" id="JAZHOF010000002">
    <property type="protein sequence ID" value="MEJ8571122.1"/>
    <property type="molecule type" value="Genomic_DNA"/>
</dbReference>
<evidence type="ECO:0000256" key="3">
    <source>
        <dbReference type="ARBA" id="ARBA00023163"/>
    </source>
</evidence>
<dbReference type="Pfam" id="PF00440">
    <property type="entry name" value="TetR_N"/>
    <property type="match status" value="1"/>
</dbReference>
<comment type="caution">
    <text evidence="6">The sequence shown here is derived from an EMBL/GenBank/DDBJ whole genome shotgun (WGS) entry which is preliminary data.</text>
</comment>
<dbReference type="Gene3D" id="1.10.357.10">
    <property type="entry name" value="Tetracycline Repressor, domain 2"/>
    <property type="match status" value="1"/>
</dbReference>
<dbReference type="RefSeq" id="WP_340328805.1">
    <property type="nucleotide sequence ID" value="NZ_JAZHOF010000002.1"/>
</dbReference>
<dbReference type="PRINTS" id="PR00455">
    <property type="entry name" value="HTHTETR"/>
</dbReference>
<reference evidence="6 7" key="1">
    <citation type="submission" date="2024-02" db="EMBL/GenBank/DDBJ databases">
        <title>Genome analysis and characterization of Microbaculum marinisediminis sp. nov., isolated from marine sediment.</title>
        <authorList>
            <person name="Du Z.-J."/>
            <person name="Ye Y.-Q."/>
            <person name="Zhang Z.-R."/>
            <person name="Yuan S.-M."/>
            <person name="Zhang X.-Y."/>
        </authorList>
    </citation>
    <scope>NUCLEOTIDE SEQUENCE [LARGE SCALE GENOMIC DNA]</scope>
    <source>
        <strain evidence="6 7">SDUM1044001</strain>
    </source>
</reference>
<dbReference type="PANTHER" id="PTHR47506">
    <property type="entry name" value="TRANSCRIPTIONAL REGULATORY PROTEIN"/>
    <property type="match status" value="1"/>
</dbReference>
<accession>A0AAW9RC60</accession>
<keyword evidence="2 4" id="KW-0238">DNA-binding</keyword>
<feature type="domain" description="HTH tetR-type" evidence="5">
    <location>
        <begin position="5"/>
        <end position="65"/>
    </location>
</feature>
<dbReference type="SUPFAM" id="SSF48498">
    <property type="entry name" value="Tetracyclin repressor-like, C-terminal domain"/>
    <property type="match status" value="1"/>
</dbReference>
<dbReference type="InterPro" id="IPR009057">
    <property type="entry name" value="Homeodomain-like_sf"/>
</dbReference>
<evidence type="ECO:0000256" key="4">
    <source>
        <dbReference type="PROSITE-ProRule" id="PRU00335"/>
    </source>
</evidence>
<proteinExistence type="predicted"/>
<evidence type="ECO:0000313" key="6">
    <source>
        <dbReference type="EMBL" id="MEJ8571122.1"/>
    </source>
</evidence>
<dbReference type="PROSITE" id="PS50977">
    <property type="entry name" value="HTH_TETR_2"/>
    <property type="match status" value="1"/>
</dbReference>
<dbReference type="Pfam" id="PF16925">
    <property type="entry name" value="TetR_C_13"/>
    <property type="match status" value="1"/>
</dbReference>
<organism evidence="6 7">
    <name type="scientific">Microbaculum marinum</name>
    <dbReference type="NCBI Taxonomy" id="1764581"/>
    <lineage>
        <taxon>Bacteria</taxon>
        <taxon>Pseudomonadati</taxon>
        <taxon>Pseudomonadota</taxon>
        <taxon>Alphaproteobacteria</taxon>
        <taxon>Hyphomicrobiales</taxon>
        <taxon>Tepidamorphaceae</taxon>
        <taxon>Microbaculum</taxon>
    </lineage>
</organism>
<dbReference type="InterPro" id="IPR011075">
    <property type="entry name" value="TetR_C"/>
</dbReference>
<dbReference type="AlphaFoldDB" id="A0AAW9RC60"/>
<keyword evidence="7" id="KW-1185">Reference proteome</keyword>
<gene>
    <name evidence="6" type="ORF">V3328_06540</name>
</gene>
<keyword evidence="1" id="KW-0805">Transcription regulation</keyword>
<dbReference type="PANTHER" id="PTHR47506:SF3">
    <property type="entry name" value="HTH-TYPE TRANSCRIPTIONAL REGULATOR LMRA"/>
    <property type="match status" value="1"/>
</dbReference>
<protein>
    <submittedName>
        <fullName evidence="6">TetR/AcrR family transcriptional regulator</fullName>
    </submittedName>
</protein>
<sequence>MTSQHSSKTRLLEAAVKVVRTKGYNATRVEDICAEAGVTKGSFFHHFKSKEDLGLGAVAHWNAFTSDLFARAPYHEADDPLDRVLGYIAYRKELLEGDVPEFTCLLGTMVQEIHDTDPSLRESCARGLDGHVATVEQDIAEAVAQYGLEPDWTAESLSVLIQSVLQGSFIFAKSGKGAGVVTDNLDHLHRYVSLLFGRPARAPSASARAHSQ</sequence>
<evidence type="ECO:0000259" key="5">
    <source>
        <dbReference type="PROSITE" id="PS50977"/>
    </source>
</evidence>
<dbReference type="GO" id="GO:0003677">
    <property type="term" value="F:DNA binding"/>
    <property type="evidence" value="ECO:0007669"/>
    <property type="project" value="UniProtKB-UniRule"/>
</dbReference>
<dbReference type="InterPro" id="IPR036271">
    <property type="entry name" value="Tet_transcr_reg_TetR-rel_C_sf"/>
</dbReference>
<evidence type="ECO:0000313" key="7">
    <source>
        <dbReference type="Proteomes" id="UP001378188"/>
    </source>
</evidence>
<dbReference type="Proteomes" id="UP001378188">
    <property type="component" value="Unassembled WGS sequence"/>
</dbReference>
<evidence type="ECO:0000256" key="1">
    <source>
        <dbReference type="ARBA" id="ARBA00023015"/>
    </source>
</evidence>
<keyword evidence="3" id="KW-0804">Transcription</keyword>
<dbReference type="SUPFAM" id="SSF46689">
    <property type="entry name" value="Homeodomain-like"/>
    <property type="match status" value="1"/>
</dbReference>
<dbReference type="InterPro" id="IPR001647">
    <property type="entry name" value="HTH_TetR"/>
</dbReference>